<feature type="transmembrane region" description="Helical" evidence="1">
    <location>
        <begin position="120"/>
        <end position="141"/>
    </location>
</feature>
<feature type="transmembrane region" description="Helical" evidence="1">
    <location>
        <begin position="15"/>
        <end position="38"/>
    </location>
</feature>
<feature type="transmembrane region" description="Helical" evidence="1">
    <location>
        <begin position="147"/>
        <end position="165"/>
    </location>
</feature>
<gene>
    <name evidence="2" type="ORF">LL038_21845</name>
</gene>
<evidence type="ECO:0000313" key="2">
    <source>
        <dbReference type="EMBL" id="WAG60152.1"/>
    </source>
</evidence>
<feature type="transmembrane region" description="Helical" evidence="1">
    <location>
        <begin position="210"/>
        <end position="232"/>
    </location>
</feature>
<name>A0AA47EH94_9CLOT</name>
<evidence type="ECO:0000313" key="3">
    <source>
        <dbReference type="Proteomes" id="UP001164733"/>
    </source>
</evidence>
<keyword evidence="1" id="KW-0472">Membrane</keyword>
<dbReference type="Proteomes" id="UP001164733">
    <property type="component" value="Chromosome"/>
</dbReference>
<feature type="transmembrane region" description="Helical" evidence="1">
    <location>
        <begin position="50"/>
        <end position="68"/>
    </location>
</feature>
<reference evidence="2" key="1">
    <citation type="submission" date="2021-11" db="EMBL/GenBank/DDBJ databases">
        <title>Clostridia strains as spoilage organisms.</title>
        <authorList>
            <person name="Wambui J."/>
            <person name="Stevens M.J.A."/>
            <person name="Stephan R."/>
        </authorList>
    </citation>
    <scope>NUCLEOTIDE SEQUENCE</scope>
    <source>
        <strain evidence="2">CF009</strain>
    </source>
</reference>
<dbReference type="RefSeq" id="WP_216120682.1">
    <property type="nucleotide sequence ID" value="NZ_CP086239.1"/>
</dbReference>
<dbReference type="EMBL" id="CP086239">
    <property type="protein sequence ID" value="WAG60152.1"/>
    <property type="molecule type" value="Genomic_DNA"/>
</dbReference>
<accession>A0AA47EH94</accession>
<protein>
    <submittedName>
        <fullName evidence="2">Uncharacterized protein</fullName>
    </submittedName>
</protein>
<evidence type="ECO:0000256" key="1">
    <source>
        <dbReference type="SAM" id="Phobius"/>
    </source>
</evidence>
<proteinExistence type="predicted"/>
<sequence length="245" mass="28328">MVQEIIKSYTNNPSLVIISAITFLIGYIEYIYSFALVIKEKSAPFPIWMHTFYFAHDTTGAVIFFLLAKNNQWFWFFTVASIALVIWNLFEVFNLYMAVKVERQDIWGKYYKEHVTVKQAIFRIVGQIMLMYCVVNLFRVFMNDAVMLKWFAFTNILMATGPGYLWSERQARKGTSVGLAITILIGTIITFLPGGIGMWTTASTYFDKPWFYITGIVVVLFALKNVFLVLSFPPKKSESGKRVIW</sequence>
<keyword evidence="1" id="KW-1133">Transmembrane helix</keyword>
<keyword evidence="1" id="KW-0812">Transmembrane</keyword>
<organism evidence="2 3">
    <name type="scientific">Clostridium estertheticum</name>
    <dbReference type="NCBI Taxonomy" id="238834"/>
    <lineage>
        <taxon>Bacteria</taxon>
        <taxon>Bacillati</taxon>
        <taxon>Bacillota</taxon>
        <taxon>Clostridia</taxon>
        <taxon>Eubacteriales</taxon>
        <taxon>Clostridiaceae</taxon>
        <taxon>Clostridium</taxon>
    </lineage>
</organism>
<feature type="transmembrane region" description="Helical" evidence="1">
    <location>
        <begin position="74"/>
        <end position="99"/>
    </location>
</feature>
<dbReference type="AlphaFoldDB" id="A0AA47EH94"/>
<feature type="transmembrane region" description="Helical" evidence="1">
    <location>
        <begin position="177"/>
        <end position="198"/>
    </location>
</feature>